<dbReference type="EMBL" id="CP067089">
    <property type="protein sequence ID" value="QQO10593.1"/>
    <property type="molecule type" value="Genomic_DNA"/>
</dbReference>
<protein>
    <submittedName>
        <fullName evidence="1">Uncharacterized protein</fullName>
    </submittedName>
</protein>
<proteinExistence type="predicted"/>
<evidence type="ECO:0000313" key="2">
    <source>
        <dbReference type="Proteomes" id="UP000595917"/>
    </source>
</evidence>
<name>A0A7T8BCT6_9SPIR</name>
<accession>A0A7T8BCT6</accession>
<gene>
    <name evidence="1" type="ORF">JFL75_06670</name>
</gene>
<dbReference type="RefSeq" id="WP_215627898.1">
    <property type="nucleotide sequence ID" value="NZ_CP067089.2"/>
</dbReference>
<sequence>MRKTLFPLVILFLFLLYTGCENPTAETKEKISVDKTLDDPRFNGQFEYSNYWMSPNGIEESYQFRILAFNVTNKVYYYTVYWSYYYSSGWNWSGNYKGDSSTYYYEFEIENGKYRKRLWDNRYSSWSSWNAYDFSDDGNTLTLHNFSFDGAKPSVFEKK</sequence>
<dbReference type="Proteomes" id="UP000595917">
    <property type="component" value="Chromosome"/>
</dbReference>
<keyword evidence="2" id="KW-1185">Reference proteome</keyword>
<reference evidence="1" key="1">
    <citation type="submission" date="2021-01" db="EMBL/GenBank/DDBJ databases">
        <title>Description of Breznakiella homolactica.</title>
        <authorList>
            <person name="Song Y."/>
            <person name="Brune A."/>
        </authorList>
    </citation>
    <scope>NUCLEOTIDE SEQUENCE</scope>
    <source>
        <strain evidence="1">RmG30</strain>
    </source>
</reference>
<evidence type="ECO:0000313" key="1">
    <source>
        <dbReference type="EMBL" id="QQO10593.1"/>
    </source>
</evidence>
<dbReference type="KEGG" id="bhc:JFL75_06670"/>
<dbReference type="AlphaFoldDB" id="A0A7T8BCT6"/>
<organism evidence="1 2">
    <name type="scientific">Breznakiella homolactica</name>
    <dbReference type="NCBI Taxonomy" id="2798577"/>
    <lineage>
        <taxon>Bacteria</taxon>
        <taxon>Pseudomonadati</taxon>
        <taxon>Spirochaetota</taxon>
        <taxon>Spirochaetia</taxon>
        <taxon>Spirochaetales</taxon>
        <taxon>Breznakiellaceae</taxon>
        <taxon>Breznakiella</taxon>
    </lineage>
</organism>